<proteinExistence type="predicted"/>
<dbReference type="STRING" id="946122.A0A0C2WD36"/>
<dbReference type="OrthoDB" id="2499658at2759"/>
<dbReference type="EMBL" id="KN818319">
    <property type="protein sequence ID" value="KIL59252.1"/>
    <property type="molecule type" value="Genomic_DNA"/>
</dbReference>
<evidence type="ECO:0000259" key="2">
    <source>
        <dbReference type="Pfam" id="PF17921"/>
    </source>
</evidence>
<dbReference type="InterPro" id="IPR041588">
    <property type="entry name" value="Integrase_H2C2"/>
</dbReference>
<evidence type="ECO:0000256" key="1">
    <source>
        <dbReference type="SAM" id="MobiDB-lite"/>
    </source>
</evidence>
<protein>
    <recommendedName>
        <fullName evidence="2">Integrase zinc-binding domain-containing protein</fullName>
    </recommendedName>
</protein>
<dbReference type="Proteomes" id="UP000054549">
    <property type="component" value="Unassembled WGS sequence"/>
</dbReference>
<evidence type="ECO:0000313" key="4">
    <source>
        <dbReference type="Proteomes" id="UP000054549"/>
    </source>
</evidence>
<dbReference type="Pfam" id="PF17921">
    <property type="entry name" value="Integrase_H2C2"/>
    <property type="match status" value="1"/>
</dbReference>
<reference evidence="3 4" key="1">
    <citation type="submission" date="2014-04" db="EMBL/GenBank/DDBJ databases">
        <title>Evolutionary Origins and Diversification of the Mycorrhizal Mutualists.</title>
        <authorList>
            <consortium name="DOE Joint Genome Institute"/>
            <consortium name="Mycorrhizal Genomics Consortium"/>
            <person name="Kohler A."/>
            <person name="Kuo A."/>
            <person name="Nagy L.G."/>
            <person name="Floudas D."/>
            <person name="Copeland A."/>
            <person name="Barry K.W."/>
            <person name="Cichocki N."/>
            <person name="Veneault-Fourrey C."/>
            <person name="LaButti K."/>
            <person name="Lindquist E.A."/>
            <person name="Lipzen A."/>
            <person name="Lundell T."/>
            <person name="Morin E."/>
            <person name="Murat C."/>
            <person name="Riley R."/>
            <person name="Ohm R."/>
            <person name="Sun H."/>
            <person name="Tunlid A."/>
            <person name="Henrissat B."/>
            <person name="Grigoriev I.V."/>
            <person name="Hibbett D.S."/>
            <person name="Martin F."/>
        </authorList>
    </citation>
    <scope>NUCLEOTIDE SEQUENCE [LARGE SCALE GENOMIC DNA]</scope>
    <source>
        <strain evidence="3 4">Koide BX008</strain>
    </source>
</reference>
<feature type="region of interest" description="Disordered" evidence="1">
    <location>
        <begin position="227"/>
        <end position="249"/>
    </location>
</feature>
<feature type="domain" description="Integrase zinc-binding" evidence="2">
    <location>
        <begin position="137"/>
        <end position="183"/>
    </location>
</feature>
<gene>
    <name evidence="3" type="ORF">M378DRAFT_200197</name>
</gene>
<accession>A0A0C2WD36</accession>
<dbReference type="HOGENOM" id="CLU_608291_0_0_1"/>
<evidence type="ECO:0000313" key="3">
    <source>
        <dbReference type="EMBL" id="KIL59252.1"/>
    </source>
</evidence>
<sequence>MPPYRSELVQSSMLAAKPYAIPEPSFRRQASMVVQDQAGFPTYSQYKSIETCYLESLNPKRRSKALISQDLFDRIQNVLMRPQEGSESAQFRYWVRKMFQFGRSSDYGQGVQVPRDSDMVLMHDGALVAVQERLYPLLCYFHGISHHAGRDKTYVLIRQHYSWVPKDLVAQFIRFCPTCKSRRRGRIQSLPCSPTVPHLDSGTLSEPSSPTVSFVEPLDSYQPIAATPPHLQSPAPTSTRSAKVPTGLGLHTLPMSREVSLYRGLPNGWQFHSDYATAREACVEMKKLQGGHHQTITGRPRIPSIAPLIPTRSMQELINTYLPECYDSPANCVNPALISSPLSDRQDYDESYSFSHDRKQDLVNDDEPPRLFYTLRNVDISELNLQSSRSGSPDYAVPDLVNELLINFNYDSEDSPTVTELPTPQDESVMELAGSKGFKFSPSQNADTQF</sequence>
<dbReference type="InParanoid" id="A0A0C2WD36"/>
<organism evidence="3 4">
    <name type="scientific">Amanita muscaria (strain Koide BX008)</name>
    <dbReference type="NCBI Taxonomy" id="946122"/>
    <lineage>
        <taxon>Eukaryota</taxon>
        <taxon>Fungi</taxon>
        <taxon>Dikarya</taxon>
        <taxon>Basidiomycota</taxon>
        <taxon>Agaricomycotina</taxon>
        <taxon>Agaricomycetes</taxon>
        <taxon>Agaricomycetidae</taxon>
        <taxon>Agaricales</taxon>
        <taxon>Pluteineae</taxon>
        <taxon>Amanitaceae</taxon>
        <taxon>Amanita</taxon>
    </lineage>
</organism>
<dbReference type="AlphaFoldDB" id="A0A0C2WD36"/>
<name>A0A0C2WD36_AMAMK</name>
<keyword evidence="4" id="KW-1185">Reference proteome</keyword>